<proteinExistence type="predicted"/>
<feature type="coiled-coil region" evidence="1">
    <location>
        <begin position="245"/>
        <end position="282"/>
    </location>
</feature>
<name>A0ABX1CW51_9FLAO</name>
<evidence type="ECO:0000313" key="3">
    <source>
        <dbReference type="Proteomes" id="UP000703674"/>
    </source>
</evidence>
<feature type="coiled-coil region" evidence="1">
    <location>
        <begin position="752"/>
        <end position="843"/>
    </location>
</feature>
<feature type="coiled-coil region" evidence="1">
    <location>
        <begin position="325"/>
        <end position="422"/>
    </location>
</feature>
<dbReference type="EMBL" id="JAAVJR010000003">
    <property type="protein sequence ID" value="NJW52520.1"/>
    <property type="molecule type" value="Genomic_DNA"/>
</dbReference>
<dbReference type="Gene3D" id="3.40.50.300">
    <property type="entry name" value="P-loop containing nucleotide triphosphate hydrolases"/>
    <property type="match status" value="2"/>
</dbReference>
<sequence length="1006" mass="116011">MKILKIEFENINSLKGKHEINFEKAPFTGSALFAITGPTGSGKSSILDVISLALFNMVPRLGKISKNDIISKGALLTRNQKEAFAKVTYAAKSGVFASEWRISTNRNNNLRDYEMFLFDLTTKKPLDYKKSDIPSKNEELIGLNYNQFIKSVLLAQGDFAQFLKARKDERGELLEKITGTGIYRQVGIKAFQKFKAVNAEIEDQQREINLLQKDLLEEEALRELNSALETKTAACGPLEKAIEGLDRQILLKKNIEEQINQVQAQEKLKQAAQEKLEAFEKDFGEDLQKHEQVQFFAEDLRAWQILDEACKGLNEDLTRQENHKKENLQAMNSCLEKIYRFLKQEPGTESIEESLQEFSRKVRKLQQQRDEKLSAYRHLQEKFHSEVRELSFRLNGNLEKDEEKLRELAASGEEALKELEGKLKDIDLHQPEEEKNRLRQVVQLGRRAQQKWLSMEQLAAELPNCKQEIQALLPEVEKLPQKIELDSSRAAVLKERLKNLQLQRELEVLKASFEKQRHQLITGEPCPLCGSKEHPYATDLPPVNNELQVEILSVQEELQSLEKEITKKKTTLAHHNSRLTELQKQVKEKEDSLRLQKGHFQKEFSNLNPSEENWESFCESREEKMQVLEAYEKEKRKLHAIHAGLPLIKELKEVTLKGREIKEELDAHYSGQDIETDCLELQNLWRGLEHKKITLLQQTDELQKKLETRSTDLKTAEASLAPKIAAVDCNEIHEALQRLMPERVYSERRKQREEFTSQKEQIEASIKTLNAQLQVLKERDVDENIEQLSTRLKEKRDQLKQRFEECEELRRKQRNDTERRSRIAAIERELEGAKTKIRRWELLNHLIGDAKGKKFNDFAQDLSLSQLLVLANRRLKDLSDRYRIDKPEEAEDDSLVAIDEHMGGQRRSVKTLSGGETFLLSLSMALALSDLASRNVEINSLFIDEGFGTLDPETLDQTLDTLERLQAESSKTIGIISHVDSLKERIATQIKLTRNGQGYSSLEITG</sequence>
<protein>
    <recommendedName>
        <fullName evidence="4">Exonuclease SbcC</fullName>
    </recommendedName>
</protein>
<dbReference type="SUPFAM" id="SSF52540">
    <property type="entry name" value="P-loop containing nucleoside triphosphate hydrolases"/>
    <property type="match status" value="1"/>
</dbReference>
<feature type="coiled-coil region" evidence="1">
    <location>
        <begin position="544"/>
        <end position="592"/>
    </location>
</feature>
<reference evidence="2 3" key="1">
    <citation type="submission" date="2020-03" db="EMBL/GenBank/DDBJ databases">
        <title>Salinimicrobium sp. nov, isolated from SCS.</title>
        <authorList>
            <person name="Cao W.R."/>
        </authorList>
    </citation>
    <scope>NUCLEOTIDE SEQUENCE [LARGE SCALE GENOMIC DNA]</scope>
    <source>
        <strain evidence="3">J15B91</strain>
    </source>
</reference>
<evidence type="ECO:0000256" key="1">
    <source>
        <dbReference type="SAM" id="Coils"/>
    </source>
</evidence>
<dbReference type="RefSeq" id="WP_168137642.1">
    <property type="nucleotide sequence ID" value="NZ_JAAVJR010000003.1"/>
</dbReference>
<keyword evidence="3" id="KW-1185">Reference proteome</keyword>
<dbReference type="PANTHER" id="PTHR32114">
    <property type="entry name" value="ABC TRANSPORTER ABCH.3"/>
    <property type="match status" value="1"/>
</dbReference>
<dbReference type="PANTHER" id="PTHR32114:SF2">
    <property type="entry name" value="ABC TRANSPORTER ABCH.3"/>
    <property type="match status" value="1"/>
</dbReference>
<evidence type="ECO:0000313" key="2">
    <source>
        <dbReference type="EMBL" id="NJW52520.1"/>
    </source>
</evidence>
<accession>A0ABX1CW51</accession>
<comment type="caution">
    <text evidence="2">The sequence shown here is derived from an EMBL/GenBank/DDBJ whole genome shotgun (WGS) entry which is preliminary data.</text>
</comment>
<dbReference type="Proteomes" id="UP000703674">
    <property type="component" value="Unassembled WGS sequence"/>
</dbReference>
<dbReference type="InterPro" id="IPR027417">
    <property type="entry name" value="P-loop_NTPase"/>
</dbReference>
<gene>
    <name evidence="2" type="ORF">HC175_06270</name>
</gene>
<keyword evidence="1" id="KW-0175">Coiled coil</keyword>
<organism evidence="2 3">
    <name type="scientific">Salinimicrobium oceani</name>
    <dbReference type="NCBI Taxonomy" id="2722702"/>
    <lineage>
        <taxon>Bacteria</taxon>
        <taxon>Pseudomonadati</taxon>
        <taxon>Bacteroidota</taxon>
        <taxon>Flavobacteriia</taxon>
        <taxon>Flavobacteriales</taxon>
        <taxon>Flavobacteriaceae</taxon>
        <taxon>Salinimicrobium</taxon>
    </lineage>
</organism>
<evidence type="ECO:0008006" key="4">
    <source>
        <dbReference type="Google" id="ProtNLM"/>
    </source>
</evidence>
<feature type="coiled-coil region" evidence="1">
    <location>
        <begin position="194"/>
        <end position="221"/>
    </location>
</feature>
<dbReference type="Pfam" id="PF13558">
    <property type="entry name" value="SbcC_Walker_B"/>
    <property type="match status" value="1"/>
</dbReference>